<proteinExistence type="inferred from homology"/>
<dbReference type="PANTHER" id="PTHR12829:SF7">
    <property type="entry name" value="N6-ADENOSINE-METHYLTRANSFERASE CATALYTIC SUBUNIT"/>
    <property type="match status" value="1"/>
</dbReference>
<gene>
    <name evidence="7" type="ORF">PGUG_03704</name>
</gene>
<evidence type="ECO:0000256" key="5">
    <source>
        <dbReference type="ARBA" id="ARBA00048957"/>
    </source>
</evidence>
<evidence type="ECO:0000256" key="4">
    <source>
        <dbReference type="ARBA" id="ARBA00022691"/>
    </source>
</evidence>
<sequence>MMSVNISLLVDFLIQKASVILQPPVNGDFCLLLKLFNSWLGDKILPDIKVSLDELHHMIVEINSLSPRSVLLDEEGPSALSSVKTFKISWIFDVRLHALRDRLDGKAIKENNFKLKHKSRQKDPLKQLSKMLSDKNTTKKIDEQVGGLSMEVCTKFLQEPTAMVKLAREKARLTTPFKPIFKVCQNDKHSKVLANVCFSKKDIVNAVTRNIHMPGTSLHKILFQYRSLMSPEIYACSQEKTHNLPIKFSNSETSPGDCSYLDTCHKMRSCRYLHYYTLTPTKQPEKPPLNNKVDLSEYTIGQCYTSEFREVSAPQWISCDVRYLKFPLLGKFAAIISDPAWDIHMSLPYGTCKDLELMSLPVDKLQDEGIIILWVTGRSIDVGRKALHKWGYRMSNEMIWIKLNQLKRTIVTGRTGHWLNHSKEHLLVGVKGNPPWLNRLIDVDTIVSGTRETSRKPDEVYDMVERIVGKHSRKLEIFGRDHNVRPGWLTIGNQLTGVSLQEPMLLEAYDDLLERK</sequence>
<dbReference type="GO" id="GO:0032259">
    <property type="term" value="P:methylation"/>
    <property type="evidence" value="ECO:0007669"/>
    <property type="project" value="UniProtKB-KW"/>
</dbReference>
<evidence type="ECO:0000256" key="2">
    <source>
        <dbReference type="ARBA" id="ARBA00022603"/>
    </source>
</evidence>
<dbReference type="eggNOG" id="KOG2098">
    <property type="taxonomic scope" value="Eukaryota"/>
</dbReference>
<evidence type="ECO:0000313" key="8">
    <source>
        <dbReference type="Proteomes" id="UP000001997"/>
    </source>
</evidence>
<dbReference type="RefSeq" id="XP_001484323.2">
    <property type="nucleotide sequence ID" value="XM_001484273.1"/>
</dbReference>
<dbReference type="InterPro" id="IPR007757">
    <property type="entry name" value="MT-A70-like"/>
</dbReference>
<dbReference type="GO" id="GO:1902974">
    <property type="term" value="P:meiotic DNA replication initiation"/>
    <property type="evidence" value="ECO:0007669"/>
    <property type="project" value="EnsemblFungi"/>
</dbReference>
<name>A5DKA3_PICGU</name>
<comment type="catalytic activity">
    <reaction evidence="5">
        <text>an adenosine in mRNA + S-adenosyl-L-methionine = an N(6)-methyladenosine in mRNA + S-adenosyl-L-homocysteine + H(+)</text>
        <dbReference type="Rhea" id="RHEA:55584"/>
        <dbReference type="Rhea" id="RHEA-COMP:12414"/>
        <dbReference type="Rhea" id="RHEA-COMP:12417"/>
        <dbReference type="ChEBI" id="CHEBI:15378"/>
        <dbReference type="ChEBI" id="CHEBI:57856"/>
        <dbReference type="ChEBI" id="CHEBI:59789"/>
        <dbReference type="ChEBI" id="CHEBI:74411"/>
        <dbReference type="ChEBI" id="CHEBI:74449"/>
        <dbReference type="EC" id="2.1.1.348"/>
    </reaction>
</comment>
<keyword evidence="8" id="KW-1185">Reference proteome</keyword>
<protein>
    <recommendedName>
        <fullName evidence="1">mRNA m(6)A methyltransferase</fullName>
        <ecNumber evidence="1">2.1.1.348</ecNumber>
    </recommendedName>
</protein>
<dbReference type="EC" id="2.1.1.348" evidence="1"/>
<dbReference type="InterPro" id="IPR029063">
    <property type="entry name" value="SAM-dependent_MTases_sf"/>
</dbReference>
<dbReference type="VEuPathDB" id="FungiDB:PGUG_03704"/>
<dbReference type="InParanoid" id="A5DKA3"/>
<dbReference type="AlphaFoldDB" id="A5DKA3"/>
<evidence type="ECO:0000256" key="6">
    <source>
        <dbReference type="PROSITE-ProRule" id="PRU00489"/>
    </source>
</evidence>
<dbReference type="EMBL" id="CH408158">
    <property type="protein sequence ID" value="EDK39606.2"/>
    <property type="molecule type" value="Genomic_DNA"/>
</dbReference>
<keyword evidence="4" id="KW-0949">S-adenosyl-L-methionine</keyword>
<dbReference type="PANTHER" id="PTHR12829">
    <property type="entry name" value="N6-ADENOSINE-METHYLTRANSFERASE"/>
    <property type="match status" value="1"/>
</dbReference>
<keyword evidence="2" id="KW-0489">Methyltransferase</keyword>
<dbReference type="FunCoup" id="A5DKA3">
    <property type="interactions" value="31"/>
</dbReference>
<accession>A5DKA3</accession>
<keyword evidence="3" id="KW-0808">Transferase</keyword>
<evidence type="ECO:0000313" key="7">
    <source>
        <dbReference type="EMBL" id="EDK39606.2"/>
    </source>
</evidence>
<dbReference type="GO" id="GO:0036396">
    <property type="term" value="C:RNA N6-methyladenosine methyltransferase complex"/>
    <property type="evidence" value="ECO:0007669"/>
    <property type="project" value="EnsemblFungi"/>
</dbReference>
<dbReference type="GO" id="GO:2000221">
    <property type="term" value="P:negative regulation of pseudohyphal growth"/>
    <property type="evidence" value="ECO:0007669"/>
    <property type="project" value="EnsemblFungi"/>
</dbReference>
<dbReference type="STRING" id="294746.A5DKA3"/>
<dbReference type="GeneID" id="5126285"/>
<dbReference type="GO" id="GO:0001734">
    <property type="term" value="F:mRNA m(6)A methyltransferase activity"/>
    <property type="evidence" value="ECO:0007669"/>
    <property type="project" value="UniProtKB-EC"/>
</dbReference>
<dbReference type="Pfam" id="PF05063">
    <property type="entry name" value="MT-A70"/>
    <property type="match status" value="1"/>
</dbReference>
<dbReference type="PROSITE" id="PS51143">
    <property type="entry name" value="MT_A70"/>
    <property type="match status" value="1"/>
</dbReference>
<dbReference type="HOGENOM" id="CLU_018702_4_1_1"/>
<evidence type="ECO:0000256" key="1">
    <source>
        <dbReference type="ARBA" id="ARBA00012160"/>
    </source>
</evidence>
<organism evidence="7 8">
    <name type="scientific">Meyerozyma guilliermondii (strain ATCC 6260 / CBS 566 / DSM 6381 / JCM 1539 / NBRC 10279 / NRRL Y-324)</name>
    <name type="common">Yeast</name>
    <name type="synonym">Candida guilliermondii</name>
    <dbReference type="NCBI Taxonomy" id="294746"/>
    <lineage>
        <taxon>Eukaryota</taxon>
        <taxon>Fungi</taxon>
        <taxon>Dikarya</taxon>
        <taxon>Ascomycota</taxon>
        <taxon>Saccharomycotina</taxon>
        <taxon>Pichiomycetes</taxon>
        <taxon>Debaryomycetaceae</taxon>
        <taxon>Meyerozyma</taxon>
    </lineage>
</organism>
<dbReference type="GO" id="GO:0005737">
    <property type="term" value="C:cytoplasm"/>
    <property type="evidence" value="ECO:0007669"/>
    <property type="project" value="EnsemblFungi"/>
</dbReference>
<reference evidence="7 8" key="1">
    <citation type="journal article" date="2009" name="Nature">
        <title>Evolution of pathogenicity and sexual reproduction in eight Candida genomes.</title>
        <authorList>
            <person name="Butler G."/>
            <person name="Rasmussen M.D."/>
            <person name="Lin M.F."/>
            <person name="Santos M.A."/>
            <person name="Sakthikumar S."/>
            <person name="Munro C.A."/>
            <person name="Rheinbay E."/>
            <person name="Grabherr M."/>
            <person name="Forche A."/>
            <person name="Reedy J.L."/>
            <person name="Agrafioti I."/>
            <person name="Arnaud M.B."/>
            <person name="Bates S."/>
            <person name="Brown A.J."/>
            <person name="Brunke S."/>
            <person name="Costanzo M.C."/>
            <person name="Fitzpatrick D.A."/>
            <person name="de Groot P.W."/>
            <person name="Harris D."/>
            <person name="Hoyer L.L."/>
            <person name="Hube B."/>
            <person name="Klis F.M."/>
            <person name="Kodira C."/>
            <person name="Lennard N."/>
            <person name="Logue M.E."/>
            <person name="Martin R."/>
            <person name="Neiman A.M."/>
            <person name="Nikolaou E."/>
            <person name="Quail M.A."/>
            <person name="Quinn J."/>
            <person name="Santos M.C."/>
            <person name="Schmitzberger F.F."/>
            <person name="Sherlock G."/>
            <person name="Shah P."/>
            <person name="Silverstein K.A."/>
            <person name="Skrzypek M.S."/>
            <person name="Soll D."/>
            <person name="Staggs R."/>
            <person name="Stansfield I."/>
            <person name="Stumpf M.P."/>
            <person name="Sudbery P.E."/>
            <person name="Srikantha T."/>
            <person name="Zeng Q."/>
            <person name="Berman J."/>
            <person name="Berriman M."/>
            <person name="Heitman J."/>
            <person name="Gow N.A."/>
            <person name="Lorenz M.C."/>
            <person name="Birren B.W."/>
            <person name="Kellis M."/>
            <person name="Cuomo C.A."/>
        </authorList>
    </citation>
    <scope>NUCLEOTIDE SEQUENCE [LARGE SCALE GENOMIC DNA]</scope>
    <source>
        <strain evidence="8">ATCC 6260 / CBS 566 / DSM 6381 / JCM 1539 / NBRC 10279 / NRRL Y-324</strain>
    </source>
</reference>
<dbReference type="OMA" id="PIINNHT"/>
<dbReference type="Proteomes" id="UP000001997">
    <property type="component" value="Unassembled WGS sequence"/>
</dbReference>
<comment type="similarity">
    <text evidence="6">Belongs to the MT-A70-like family.</text>
</comment>
<dbReference type="OrthoDB" id="10262526at2759"/>
<evidence type="ECO:0000256" key="3">
    <source>
        <dbReference type="ARBA" id="ARBA00022679"/>
    </source>
</evidence>
<dbReference type="KEGG" id="pgu:PGUG_03704"/>
<dbReference type="GO" id="GO:0005730">
    <property type="term" value="C:nucleolus"/>
    <property type="evidence" value="ECO:0007669"/>
    <property type="project" value="EnsemblFungi"/>
</dbReference>
<dbReference type="SUPFAM" id="SSF53335">
    <property type="entry name" value="S-adenosyl-L-methionine-dependent methyltransferases"/>
    <property type="match status" value="1"/>
</dbReference>